<dbReference type="Pfam" id="PF05193">
    <property type="entry name" value="Peptidase_M16_C"/>
    <property type="match status" value="1"/>
</dbReference>
<dbReference type="SUPFAM" id="SSF63411">
    <property type="entry name" value="LuxS/MPP-like metallohydrolase"/>
    <property type="match status" value="2"/>
</dbReference>
<dbReference type="EMBL" id="LT618793">
    <property type="protein sequence ID" value="SCQ78867.1"/>
    <property type="molecule type" value="Genomic_DNA"/>
</dbReference>
<dbReference type="AlphaFoldDB" id="A0A2C8B751"/>
<evidence type="ECO:0000256" key="5">
    <source>
        <dbReference type="ARBA" id="ARBA00023049"/>
    </source>
</evidence>
<evidence type="ECO:0000313" key="9">
    <source>
        <dbReference type="Proteomes" id="UP000250080"/>
    </source>
</evidence>
<feature type="domain" description="Peptidase M16 C-terminal" evidence="7">
    <location>
        <begin position="176"/>
        <end position="350"/>
    </location>
</feature>
<sequence length="424" mass="46317">MSPIELDYRLSRHTLDNGMHVVINHDPTAPGEALNIWYRVGSADEQPGATGFAHLFEHLMFTGSAQVAASEHLSLLESIGGSANATTSFDRTNYFETVPPGALDLALWLEGDRLGSLTISDESFATQREVVKEEKRQRYDNVPYGDLQDLMIELNFPQDHPYGHLPIGSMADLDAATPDQARAFFARFYRPNNAFLTLSGPVDPQQALASVRRYLGDLDPGPVDRQPSRGLPRHEGVPTLEVTRPAPSSMVHLCWRTPAYAERDHLVVEQALAVLASGQSSRLPDLLVRQTQIADSVGAGDFSLSRGVSLAVLSARVAPGHSTEEVSEALVSEVARLCDEGPDQAEIDRINAGFDRSWLSRLASVDERADEISSMGCLLDDPGQINTLLGTIHAITAEDITAAARHWLAPEHRSVLIYNAQEAR</sequence>
<keyword evidence="2" id="KW-0645">Protease</keyword>
<organism evidence="8 9">
    <name type="scientific">Propionibacterium freudenreichii</name>
    <dbReference type="NCBI Taxonomy" id="1744"/>
    <lineage>
        <taxon>Bacteria</taxon>
        <taxon>Bacillati</taxon>
        <taxon>Actinomycetota</taxon>
        <taxon>Actinomycetes</taxon>
        <taxon>Propionibacteriales</taxon>
        <taxon>Propionibacteriaceae</taxon>
        <taxon>Propionibacterium</taxon>
    </lineage>
</organism>
<evidence type="ECO:0000256" key="3">
    <source>
        <dbReference type="ARBA" id="ARBA00022801"/>
    </source>
</evidence>
<dbReference type="GO" id="GO:0008237">
    <property type="term" value="F:metallopeptidase activity"/>
    <property type="evidence" value="ECO:0007669"/>
    <property type="project" value="UniProtKB-KW"/>
</dbReference>
<keyword evidence="3" id="KW-0378">Hydrolase</keyword>
<keyword evidence="5" id="KW-0482">Metalloprotease</keyword>
<feature type="domain" description="Peptidase M16 N-terminal" evidence="6">
    <location>
        <begin position="21"/>
        <end position="135"/>
    </location>
</feature>
<dbReference type="GO" id="GO:0006508">
    <property type="term" value="P:proteolysis"/>
    <property type="evidence" value="ECO:0007669"/>
    <property type="project" value="UniProtKB-KW"/>
</dbReference>
<dbReference type="PANTHER" id="PTHR43690:SF17">
    <property type="entry name" value="PROTEIN YHJJ"/>
    <property type="match status" value="1"/>
</dbReference>
<gene>
    <name evidence="8" type="ORF">PFR_JS23_1232</name>
</gene>
<keyword evidence="4" id="KW-0862">Zinc</keyword>
<dbReference type="InterPro" id="IPR011765">
    <property type="entry name" value="Pept_M16_N"/>
</dbReference>
<dbReference type="InterPro" id="IPR011249">
    <property type="entry name" value="Metalloenz_LuxS/M16"/>
</dbReference>
<evidence type="ECO:0000256" key="2">
    <source>
        <dbReference type="ARBA" id="ARBA00022670"/>
    </source>
</evidence>
<dbReference type="GO" id="GO:0046872">
    <property type="term" value="F:metal ion binding"/>
    <property type="evidence" value="ECO:0007669"/>
    <property type="project" value="InterPro"/>
</dbReference>
<proteinExistence type="inferred from homology"/>
<dbReference type="PANTHER" id="PTHR43690">
    <property type="entry name" value="NARDILYSIN"/>
    <property type="match status" value="1"/>
</dbReference>
<dbReference type="InterPro" id="IPR050626">
    <property type="entry name" value="Peptidase_M16"/>
</dbReference>
<comment type="similarity">
    <text evidence="1">Belongs to the peptidase M16 family.</text>
</comment>
<evidence type="ECO:0000313" key="8">
    <source>
        <dbReference type="EMBL" id="SCQ78867.1"/>
    </source>
</evidence>
<evidence type="ECO:0000256" key="1">
    <source>
        <dbReference type="ARBA" id="ARBA00007261"/>
    </source>
</evidence>
<dbReference type="Pfam" id="PF00675">
    <property type="entry name" value="Peptidase_M16"/>
    <property type="match status" value="1"/>
</dbReference>
<name>A0A2C8B751_9ACTN</name>
<evidence type="ECO:0000256" key="4">
    <source>
        <dbReference type="ARBA" id="ARBA00022833"/>
    </source>
</evidence>
<reference evidence="8 9" key="1">
    <citation type="submission" date="2016-09" db="EMBL/GenBank/DDBJ databases">
        <authorList>
            <person name="Laine KS P."/>
        </authorList>
    </citation>
    <scope>NUCLEOTIDE SEQUENCE [LARGE SCALE GENOMIC DNA]</scope>
    <source>
        <strain evidence="8">PFRJS-23</strain>
    </source>
</reference>
<dbReference type="InterPro" id="IPR007863">
    <property type="entry name" value="Peptidase_M16_C"/>
</dbReference>
<protein>
    <submittedName>
        <fullName evidence="8">Peptidase M16 inactive domain protein</fullName>
    </submittedName>
</protein>
<dbReference type="Proteomes" id="UP000250080">
    <property type="component" value="Chromosome I"/>
</dbReference>
<accession>A0A2C8B751</accession>
<evidence type="ECO:0000259" key="6">
    <source>
        <dbReference type="Pfam" id="PF00675"/>
    </source>
</evidence>
<evidence type="ECO:0000259" key="7">
    <source>
        <dbReference type="Pfam" id="PF05193"/>
    </source>
</evidence>
<dbReference type="Gene3D" id="3.30.830.10">
    <property type="entry name" value="Metalloenzyme, LuxS/M16 peptidase-like"/>
    <property type="match status" value="2"/>
</dbReference>